<dbReference type="Pfam" id="PF00132">
    <property type="entry name" value="Hexapep"/>
    <property type="match status" value="1"/>
</dbReference>
<comment type="catalytic activity">
    <reaction evidence="7">
        <text>N-acetyl-alpha-D-glucosamine 1-phosphate + UTP + H(+) = UDP-N-acetyl-alpha-D-glucosamine + diphosphate</text>
        <dbReference type="Rhea" id="RHEA:13509"/>
        <dbReference type="ChEBI" id="CHEBI:15378"/>
        <dbReference type="ChEBI" id="CHEBI:33019"/>
        <dbReference type="ChEBI" id="CHEBI:46398"/>
        <dbReference type="ChEBI" id="CHEBI:57705"/>
        <dbReference type="ChEBI" id="CHEBI:57776"/>
        <dbReference type="EC" id="2.7.7.23"/>
    </reaction>
</comment>
<evidence type="ECO:0000256" key="4">
    <source>
        <dbReference type="ARBA" id="ARBA00022737"/>
    </source>
</evidence>
<comment type="catalytic activity">
    <reaction evidence="6">
        <text>alpha-D-glucosamine 1-phosphate + acetyl-CoA = N-acetyl-alpha-D-glucosamine 1-phosphate + CoA + H(+)</text>
        <dbReference type="Rhea" id="RHEA:13725"/>
        <dbReference type="ChEBI" id="CHEBI:15378"/>
        <dbReference type="ChEBI" id="CHEBI:57287"/>
        <dbReference type="ChEBI" id="CHEBI:57288"/>
        <dbReference type="ChEBI" id="CHEBI:57776"/>
        <dbReference type="ChEBI" id="CHEBI:58516"/>
        <dbReference type="EC" id="2.3.1.157"/>
    </reaction>
</comment>
<evidence type="ECO:0000259" key="9">
    <source>
        <dbReference type="Pfam" id="PF00483"/>
    </source>
</evidence>
<evidence type="ECO:0000256" key="1">
    <source>
        <dbReference type="ARBA" id="ARBA00004496"/>
    </source>
</evidence>
<dbReference type="RefSeq" id="WP_084765630.1">
    <property type="nucleotide sequence ID" value="NZ_BJON01000008.1"/>
</dbReference>
<evidence type="ECO:0000256" key="7">
    <source>
        <dbReference type="ARBA" id="ARBA00048493"/>
    </source>
</evidence>
<dbReference type="Proteomes" id="UP000319578">
    <property type="component" value="Unassembled WGS sequence"/>
</dbReference>
<feature type="domain" description="Nucleotidyl transferase" evidence="9">
    <location>
        <begin position="5"/>
        <end position="216"/>
    </location>
</feature>
<dbReference type="PANTHER" id="PTHR43584">
    <property type="entry name" value="NUCLEOTIDYL TRANSFERASE"/>
    <property type="match status" value="1"/>
</dbReference>
<comment type="caution">
    <text evidence="10">The sequence shown here is derived from an EMBL/GenBank/DDBJ whole genome shotgun (WGS) entry which is preliminary data.</text>
</comment>
<dbReference type="InterPro" id="IPR005835">
    <property type="entry name" value="NTP_transferase_dom"/>
</dbReference>
<evidence type="ECO:0000313" key="10">
    <source>
        <dbReference type="EMBL" id="GED68295.1"/>
    </source>
</evidence>
<evidence type="ECO:0000256" key="2">
    <source>
        <dbReference type="ARBA" id="ARBA00022679"/>
    </source>
</evidence>
<sequence length="344" mass="37728">MNIHAIVLAAGKGTRMNSSLYKVMHPVCGKPMIEHVTLLLESLSLHNLVVVIGHGAEAVKEQLGNRVQYAYQHEQLGTGHAVWMANHLLADQEGVTIVINGDTPLVKADTLRKLLEHHQSKQAAATVLTSIVDEPTGYGRIIRDENGDVRRIVEEKDATLGQKKVREISTGIFCFDNQKLFQTLPQVTNENAQGEYYLPDVLALLQEQGNLIGAYATDDPTEGTGVNDRVQLAHLELLLRKRINERHMRNGVTMVDPATTYIDSDVEIGRDTVIYPGTVLRGNSQIGEGCQIGPHVQVIDTKVDDFTRIPPFTAVGDVKKGNKLRAVGGAAGREEILVTADARR</sequence>
<proteinExistence type="predicted"/>
<dbReference type="CDD" id="cd02540">
    <property type="entry name" value="GT2_GlmU_N_bac"/>
    <property type="match status" value="1"/>
</dbReference>
<organism evidence="10 11">
    <name type="scientific">Brevibacillus reuszeri</name>
    <dbReference type="NCBI Taxonomy" id="54915"/>
    <lineage>
        <taxon>Bacteria</taxon>
        <taxon>Bacillati</taxon>
        <taxon>Bacillota</taxon>
        <taxon>Bacilli</taxon>
        <taxon>Bacillales</taxon>
        <taxon>Paenibacillaceae</taxon>
        <taxon>Brevibacillus</taxon>
    </lineage>
</organism>
<dbReference type="Pfam" id="PF00483">
    <property type="entry name" value="NTP_transferase"/>
    <property type="match status" value="1"/>
</dbReference>
<dbReference type="Gene3D" id="2.160.10.10">
    <property type="entry name" value="Hexapeptide repeat proteins"/>
    <property type="match status" value="1"/>
</dbReference>
<reference evidence="10 11" key="1">
    <citation type="submission" date="2019-06" db="EMBL/GenBank/DDBJ databases">
        <title>Whole genome shotgun sequence of Brevibacillus reuszeri NBRC 15719.</title>
        <authorList>
            <person name="Hosoyama A."/>
            <person name="Uohara A."/>
            <person name="Ohji S."/>
            <person name="Ichikawa N."/>
        </authorList>
    </citation>
    <scope>NUCLEOTIDE SEQUENCE [LARGE SCALE GENOMIC DNA]</scope>
    <source>
        <strain evidence="10 11">NBRC 15719</strain>
    </source>
</reference>
<dbReference type="InterPro" id="IPR005882">
    <property type="entry name" value="Bifunctional_GlmU"/>
</dbReference>
<gene>
    <name evidence="10" type="ORF">BRE01_19970</name>
</gene>
<evidence type="ECO:0000256" key="8">
    <source>
        <dbReference type="ARBA" id="ARBA00049628"/>
    </source>
</evidence>
<dbReference type="InterPro" id="IPR050065">
    <property type="entry name" value="GlmU-like"/>
</dbReference>
<accession>A0ABQ0TK48</accession>
<dbReference type="InterPro" id="IPR029044">
    <property type="entry name" value="Nucleotide-diphossugar_trans"/>
</dbReference>
<evidence type="ECO:0000256" key="6">
    <source>
        <dbReference type="ARBA" id="ARBA00048247"/>
    </source>
</evidence>
<keyword evidence="11" id="KW-1185">Reference proteome</keyword>
<dbReference type="InterPro" id="IPR001451">
    <property type="entry name" value="Hexapep"/>
</dbReference>
<comment type="function">
    <text evidence="8">Catalyzes the last two sequential reactions in the de novo biosynthetic pathway for UDP-N-acetylglucosamine (UDP-GlcNAc). The C-terminal domain catalyzes the transfer of acetyl group from acetyl coenzyme A to glucosamine-1-phosphate (GlcN-1-P) to produce N-acetylglucosamine-1-phosphate (GlcNAc-1-P), which is converted into UDP-GlcNAc by the transfer of uridine 5-monophosphate (from uridine 5-triphosphate), a reaction catalyzed by the N-terminal domain.</text>
</comment>
<keyword evidence="4" id="KW-0677">Repeat</keyword>
<evidence type="ECO:0000313" key="11">
    <source>
        <dbReference type="Proteomes" id="UP000319578"/>
    </source>
</evidence>
<protein>
    <recommendedName>
        <fullName evidence="9">Nucleotidyl transferase domain-containing protein</fullName>
    </recommendedName>
</protein>
<keyword evidence="5" id="KW-0012">Acyltransferase</keyword>
<keyword evidence="3" id="KW-0548">Nucleotidyltransferase</keyword>
<dbReference type="NCBIfam" id="TIGR01173">
    <property type="entry name" value="glmU"/>
    <property type="match status" value="1"/>
</dbReference>
<name>A0ABQ0TK48_9BACL</name>
<comment type="subcellular location">
    <subcellularLocation>
        <location evidence="1">Cytoplasm</location>
    </subcellularLocation>
</comment>
<keyword evidence="2" id="KW-0808">Transferase</keyword>
<dbReference type="PANTHER" id="PTHR43584:SF3">
    <property type="entry name" value="BIFUNCTIONAL PROTEIN GLMU"/>
    <property type="match status" value="1"/>
</dbReference>
<dbReference type="EMBL" id="BJON01000008">
    <property type="protein sequence ID" value="GED68295.1"/>
    <property type="molecule type" value="Genomic_DNA"/>
</dbReference>
<evidence type="ECO:0000256" key="5">
    <source>
        <dbReference type="ARBA" id="ARBA00023315"/>
    </source>
</evidence>
<dbReference type="SUPFAM" id="SSF53448">
    <property type="entry name" value="Nucleotide-diphospho-sugar transferases"/>
    <property type="match status" value="1"/>
</dbReference>
<evidence type="ECO:0000256" key="3">
    <source>
        <dbReference type="ARBA" id="ARBA00022695"/>
    </source>
</evidence>
<dbReference type="Gene3D" id="3.90.550.10">
    <property type="entry name" value="Spore Coat Polysaccharide Biosynthesis Protein SpsA, Chain A"/>
    <property type="match status" value="1"/>
</dbReference>